<dbReference type="Proteomes" id="UP000054270">
    <property type="component" value="Unassembled WGS sequence"/>
</dbReference>
<organism evidence="2 3">
    <name type="scientific">Hypholoma sublateritium (strain FD-334 SS-4)</name>
    <dbReference type="NCBI Taxonomy" id="945553"/>
    <lineage>
        <taxon>Eukaryota</taxon>
        <taxon>Fungi</taxon>
        <taxon>Dikarya</taxon>
        <taxon>Basidiomycota</taxon>
        <taxon>Agaricomycotina</taxon>
        <taxon>Agaricomycetes</taxon>
        <taxon>Agaricomycetidae</taxon>
        <taxon>Agaricales</taxon>
        <taxon>Agaricineae</taxon>
        <taxon>Strophariaceae</taxon>
        <taxon>Hypholoma</taxon>
    </lineage>
</organism>
<evidence type="ECO:0000256" key="1">
    <source>
        <dbReference type="SAM" id="MobiDB-lite"/>
    </source>
</evidence>
<proteinExistence type="predicted"/>
<sequence length="209" mass="23109">MSNYYMSTKSDVHPYSAHAPSHTPPPTASAPSSHAPPVAVQHTHTTDHQALTVSHALSQESAQVQVHLSGPAVTWLVEEFGANLHLTTDALATRIRLSRAAYTRRIIQFGQDPALRAPSAGAVEINMCYADYSVGMDVTREALKRTLGRLALPNSGDLGHCVSEWVIVCRRCGEGVTHYYADELWNGRYIAHRRDPRCTRKQMKLRLAQ</sequence>
<reference evidence="3" key="1">
    <citation type="submission" date="2014-04" db="EMBL/GenBank/DDBJ databases">
        <title>Evolutionary Origins and Diversification of the Mycorrhizal Mutualists.</title>
        <authorList>
            <consortium name="DOE Joint Genome Institute"/>
            <consortium name="Mycorrhizal Genomics Consortium"/>
            <person name="Kohler A."/>
            <person name="Kuo A."/>
            <person name="Nagy L.G."/>
            <person name="Floudas D."/>
            <person name="Copeland A."/>
            <person name="Barry K.W."/>
            <person name="Cichocki N."/>
            <person name="Veneault-Fourrey C."/>
            <person name="LaButti K."/>
            <person name="Lindquist E.A."/>
            <person name="Lipzen A."/>
            <person name="Lundell T."/>
            <person name="Morin E."/>
            <person name="Murat C."/>
            <person name="Riley R."/>
            <person name="Ohm R."/>
            <person name="Sun H."/>
            <person name="Tunlid A."/>
            <person name="Henrissat B."/>
            <person name="Grigoriev I.V."/>
            <person name="Hibbett D.S."/>
            <person name="Martin F."/>
        </authorList>
    </citation>
    <scope>NUCLEOTIDE SEQUENCE [LARGE SCALE GENOMIC DNA]</scope>
    <source>
        <strain evidence="3">FD-334 SS-4</strain>
    </source>
</reference>
<protein>
    <submittedName>
        <fullName evidence="2">Uncharacterized protein</fullName>
    </submittedName>
</protein>
<accession>A0A0D2KHE0</accession>
<evidence type="ECO:0000313" key="3">
    <source>
        <dbReference type="Proteomes" id="UP000054270"/>
    </source>
</evidence>
<keyword evidence="3" id="KW-1185">Reference proteome</keyword>
<name>A0A0D2KHE0_HYPSF</name>
<feature type="region of interest" description="Disordered" evidence="1">
    <location>
        <begin position="1"/>
        <end position="47"/>
    </location>
</feature>
<gene>
    <name evidence="2" type="ORF">HYPSUDRAFT_59588</name>
</gene>
<dbReference type="AlphaFoldDB" id="A0A0D2KHE0"/>
<evidence type="ECO:0000313" key="2">
    <source>
        <dbReference type="EMBL" id="KJA14022.1"/>
    </source>
</evidence>
<dbReference type="EMBL" id="KN817698">
    <property type="protein sequence ID" value="KJA14022.1"/>
    <property type="molecule type" value="Genomic_DNA"/>
</dbReference>